<dbReference type="Gene3D" id="3.40.30.10">
    <property type="entry name" value="Glutaredoxin"/>
    <property type="match status" value="1"/>
</dbReference>
<dbReference type="CDD" id="cd02968">
    <property type="entry name" value="SCO"/>
    <property type="match status" value="1"/>
</dbReference>
<evidence type="ECO:0008006" key="7">
    <source>
        <dbReference type="Google" id="ProtNLM"/>
    </source>
</evidence>
<dbReference type="Pfam" id="PF02630">
    <property type="entry name" value="SCO1-SenC"/>
    <property type="match status" value="1"/>
</dbReference>
<organism evidence="5 6">
    <name type="scientific">Ilumatobacter coccineus (strain NBRC 103263 / KCTC 29153 / YM16-304)</name>
    <dbReference type="NCBI Taxonomy" id="1313172"/>
    <lineage>
        <taxon>Bacteria</taxon>
        <taxon>Bacillati</taxon>
        <taxon>Actinomycetota</taxon>
        <taxon>Acidimicrobiia</taxon>
        <taxon>Acidimicrobiales</taxon>
        <taxon>Ilumatobacteraceae</taxon>
        <taxon>Ilumatobacter</taxon>
    </lineage>
</organism>
<accession>A0A6C7ECG9</accession>
<evidence type="ECO:0000256" key="4">
    <source>
        <dbReference type="SAM" id="SignalP"/>
    </source>
</evidence>
<dbReference type="GO" id="GO:0046872">
    <property type="term" value="F:metal ion binding"/>
    <property type="evidence" value="ECO:0007669"/>
    <property type="project" value="UniProtKB-KW"/>
</dbReference>
<keyword evidence="6" id="KW-1185">Reference proteome</keyword>
<keyword evidence="2" id="KW-0479">Metal-binding</keyword>
<feature type="signal peptide" evidence="4">
    <location>
        <begin position="1"/>
        <end position="31"/>
    </location>
</feature>
<protein>
    <recommendedName>
        <fullName evidence="7">Thioredoxin domain-containing protein</fullName>
    </recommendedName>
</protein>
<keyword evidence="3" id="KW-1015">Disulfide bond</keyword>
<reference evidence="5 6" key="1">
    <citation type="journal article" date="2013" name="Int. J. Syst. Evol. Microbiol.">
        <title>Ilumatobacter nonamiense sp. nov. and Ilumatobacter coccineum sp. nov., isolated from seashore sand.</title>
        <authorList>
            <person name="Matsumoto A."/>
            <person name="Kasai H."/>
            <person name="Matsuo Y."/>
            <person name="Shizuri Y."/>
            <person name="Ichikawa N."/>
            <person name="Fujita N."/>
            <person name="Omura S."/>
            <person name="Takahashi Y."/>
        </authorList>
    </citation>
    <scope>NUCLEOTIDE SEQUENCE [LARGE SCALE GENOMIC DNA]</scope>
    <source>
        <strain evidence="6">NBRC 103263 / KCTC 29153 / YM16-304</strain>
    </source>
</reference>
<evidence type="ECO:0000256" key="1">
    <source>
        <dbReference type="ARBA" id="ARBA00010996"/>
    </source>
</evidence>
<evidence type="ECO:0000313" key="5">
    <source>
        <dbReference type="EMBL" id="BAN04013.1"/>
    </source>
</evidence>
<dbReference type="KEGG" id="aym:YM304_36990"/>
<evidence type="ECO:0000256" key="2">
    <source>
        <dbReference type="PIRSR" id="PIRSR603782-1"/>
    </source>
</evidence>
<dbReference type="EMBL" id="AP012057">
    <property type="protein sequence ID" value="BAN04013.1"/>
    <property type="molecule type" value="Genomic_DNA"/>
</dbReference>
<dbReference type="AlphaFoldDB" id="A0A6C7ECG9"/>
<evidence type="ECO:0000256" key="3">
    <source>
        <dbReference type="PIRSR" id="PIRSR603782-2"/>
    </source>
</evidence>
<evidence type="ECO:0000313" key="6">
    <source>
        <dbReference type="Proteomes" id="UP000011863"/>
    </source>
</evidence>
<dbReference type="Proteomes" id="UP000011863">
    <property type="component" value="Chromosome"/>
</dbReference>
<feature type="binding site" evidence="2">
    <location>
        <position position="90"/>
    </location>
    <ligand>
        <name>Cu cation</name>
        <dbReference type="ChEBI" id="CHEBI:23378"/>
    </ligand>
</feature>
<dbReference type="PANTHER" id="PTHR12151">
    <property type="entry name" value="ELECTRON TRANSPORT PROTIN SCO1/SENC FAMILY MEMBER"/>
    <property type="match status" value="1"/>
</dbReference>
<feature type="binding site" evidence="2">
    <location>
        <position position="174"/>
    </location>
    <ligand>
        <name>Cu cation</name>
        <dbReference type="ChEBI" id="CHEBI:23378"/>
    </ligand>
</feature>
<dbReference type="InterPro" id="IPR003782">
    <property type="entry name" value="SCO1/SenC"/>
</dbReference>
<name>A0A6C7ECG9_ILUCY</name>
<keyword evidence="4" id="KW-0732">Signal</keyword>
<gene>
    <name evidence="5" type="ORF">YM304_36990</name>
</gene>
<dbReference type="PROSITE" id="PS51257">
    <property type="entry name" value="PROKAR_LIPOPROTEIN"/>
    <property type="match status" value="1"/>
</dbReference>
<proteinExistence type="inferred from homology"/>
<comment type="similarity">
    <text evidence="1">Belongs to the SCO1/2 family.</text>
</comment>
<feature type="disulfide bond" description="Redox-active" evidence="3">
    <location>
        <begin position="86"/>
        <end position="90"/>
    </location>
</feature>
<feature type="chain" id="PRO_5038774186" description="Thioredoxin domain-containing protein" evidence="4">
    <location>
        <begin position="32"/>
        <end position="213"/>
    </location>
</feature>
<sequence>MSMRLSSSRPSRRSRRRLGVTALAVALVATACGGDDGADELSGITRSPAPLVNAVTLPSISEPGDEVNFEADPGELKAVYYGFTNCPDVCPTTMADLTVALRKMGDEADKVDVVMVTVDPDRDLDVLDAYVTSFVDDAVAAGTTDLELLRASAEPFGANWEVRTLDDGTIEVDHSPFLYLVNDAGELVLSWQFGASSDDMSNDMLTLLDRYDA</sequence>
<dbReference type="PANTHER" id="PTHR12151:SF25">
    <property type="entry name" value="LINALOOL DEHYDRATASE_ISOMERASE DOMAIN-CONTAINING PROTEIN"/>
    <property type="match status" value="1"/>
</dbReference>
<dbReference type="InterPro" id="IPR036249">
    <property type="entry name" value="Thioredoxin-like_sf"/>
</dbReference>
<feature type="binding site" evidence="2">
    <location>
        <position position="86"/>
    </location>
    <ligand>
        <name>Cu cation</name>
        <dbReference type="ChEBI" id="CHEBI:23378"/>
    </ligand>
</feature>
<keyword evidence="2" id="KW-0186">Copper</keyword>
<dbReference type="SUPFAM" id="SSF52833">
    <property type="entry name" value="Thioredoxin-like"/>
    <property type="match status" value="1"/>
</dbReference>